<organism evidence="1">
    <name type="scientific">Pseudomonas aeruginosa</name>
    <dbReference type="NCBI Taxonomy" id="287"/>
    <lineage>
        <taxon>Bacteria</taxon>
        <taxon>Pseudomonadati</taxon>
        <taxon>Pseudomonadota</taxon>
        <taxon>Gammaproteobacteria</taxon>
        <taxon>Pseudomonadales</taxon>
        <taxon>Pseudomonadaceae</taxon>
        <taxon>Pseudomonas</taxon>
    </lineage>
</organism>
<reference evidence="1" key="1">
    <citation type="submission" date="1998-03" db="EMBL/GenBank/DDBJ databases">
        <title>Identification of a cytochrome c precursor gene in Pseudomonas aeruginosa.</title>
        <authorList>
            <person name="Kerschen J."/>
            <person name="Hassett D.J."/>
            <person name="Rowe J.J."/>
        </authorList>
    </citation>
    <scope>NUCLEOTIDE SEQUENCE</scope>
    <source>
        <strain evidence="1">PAO1</strain>
    </source>
</reference>
<dbReference type="AlphaFoldDB" id="O68805"/>
<sequence length="160" mass="17310">MAPGAGRLAVEQLFATQFLLAGLARIEPPLHIQLRCRGEVQQRLELTHEMHLTATLEHVHPLLGGDYRITVEVGGALLELGEVLDGLQRPLRAEQPLDVHPAQRRCVDAVAERLRAHIAGQVSSGIGVAVRMAVEAGYAAARMLATAIVGEVELLLRKGR</sequence>
<name>O68805_PSEAI</name>
<accession>O68805</accession>
<dbReference type="EMBL" id="AF053982">
    <property type="protein sequence ID" value="AAC15716.1"/>
    <property type="molecule type" value="Genomic_DNA"/>
</dbReference>
<protein>
    <submittedName>
        <fullName evidence="1">Uncharacterized protein</fullName>
    </submittedName>
</protein>
<reference evidence="1" key="2">
    <citation type="journal article" date="2001" name="J. Bacteriol.">
        <title>snr-1 gene is required for nitrate reduction in Pseudomonas aeruginosa PAO1.</title>
        <authorList>
            <person name="Kerschen E.J."/>
            <person name="Irani V.R."/>
            <person name="Hassett D.J."/>
            <person name="Rowe J.J."/>
        </authorList>
    </citation>
    <scope>NUCLEOTIDE SEQUENCE</scope>
    <source>
        <strain evidence="1">PAO1</strain>
    </source>
</reference>
<evidence type="ECO:0000313" key="1">
    <source>
        <dbReference type="EMBL" id="AAC15716.1"/>
    </source>
</evidence>
<proteinExistence type="predicted"/>